<dbReference type="Proteomes" id="UP000295604">
    <property type="component" value="Unassembled WGS sequence"/>
</dbReference>
<name>A0A4R8TMQ5_9PEZI</name>
<sequence>MDSLSCLFPSSFEKFILGPAFELQRGLRKLDSAFATGNVPLDVAPNHLNGTTMSRDEVRGSDCNESASVVPVSQEEGIYTGYLNALSITQQPGNPPWLLRGVARLEARVSAVLGITTFARRILFGGDLSCTCRVKVCCADETG</sequence>
<reference evidence="1 2" key="1">
    <citation type="submission" date="2018-11" db="EMBL/GenBank/DDBJ databases">
        <title>Genome sequence and assembly of Colletotrichum sidae.</title>
        <authorList>
            <person name="Gan P."/>
            <person name="Shirasu K."/>
        </authorList>
    </citation>
    <scope>NUCLEOTIDE SEQUENCE [LARGE SCALE GENOMIC DNA]</scope>
    <source>
        <strain evidence="1 2">CBS 518.97</strain>
    </source>
</reference>
<comment type="caution">
    <text evidence="1">The sequence shown here is derived from an EMBL/GenBank/DDBJ whole genome shotgun (WGS) entry which is preliminary data.</text>
</comment>
<dbReference type="EMBL" id="QAPF01000042">
    <property type="protein sequence ID" value="TEA19744.1"/>
    <property type="molecule type" value="Genomic_DNA"/>
</dbReference>
<evidence type="ECO:0000313" key="2">
    <source>
        <dbReference type="Proteomes" id="UP000295604"/>
    </source>
</evidence>
<keyword evidence="2" id="KW-1185">Reference proteome</keyword>
<gene>
    <name evidence="1" type="ORF">C8034_v008839</name>
</gene>
<dbReference type="AlphaFoldDB" id="A0A4R8TMQ5"/>
<organism evidence="1 2">
    <name type="scientific">Colletotrichum sidae</name>
    <dbReference type="NCBI Taxonomy" id="1347389"/>
    <lineage>
        <taxon>Eukaryota</taxon>
        <taxon>Fungi</taxon>
        <taxon>Dikarya</taxon>
        <taxon>Ascomycota</taxon>
        <taxon>Pezizomycotina</taxon>
        <taxon>Sordariomycetes</taxon>
        <taxon>Hypocreomycetidae</taxon>
        <taxon>Glomerellales</taxon>
        <taxon>Glomerellaceae</taxon>
        <taxon>Colletotrichum</taxon>
        <taxon>Colletotrichum orbiculare species complex</taxon>
    </lineage>
</organism>
<proteinExistence type="predicted"/>
<protein>
    <submittedName>
        <fullName evidence="1">Uncharacterized protein</fullName>
    </submittedName>
</protein>
<evidence type="ECO:0000313" key="1">
    <source>
        <dbReference type="EMBL" id="TEA19744.1"/>
    </source>
</evidence>
<accession>A0A4R8TMQ5</accession>